<accession>A0A561UUB0</accession>
<evidence type="ECO:0000256" key="1">
    <source>
        <dbReference type="ARBA" id="ARBA00006174"/>
    </source>
</evidence>
<comment type="similarity">
    <text evidence="1">Belongs to the PrpD family.</text>
</comment>
<evidence type="ECO:0000313" key="6">
    <source>
        <dbReference type="Proteomes" id="UP000318186"/>
    </source>
</evidence>
<evidence type="ECO:0000259" key="3">
    <source>
        <dbReference type="Pfam" id="PF19305"/>
    </source>
</evidence>
<dbReference type="PANTHER" id="PTHR16943:SF8">
    <property type="entry name" value="2-METHYLCITRATE DEHYDRATASE"/>
    <property type="match status" value="1"/>
</dbReference>
<dbReference type="Pfam" id="PF03972">
    <property type="entry name" value="MmgE_PrpD_N"/>
    <property type="match status" value="1"/>
</dbReference>
<dbReference type="PANTHER" id="PTHR16943">
    <property type="entry name" value="2-METHYLCITRATE DEHYDRATASE-RELATED"/>
    <property type="match status" value="1"/>
</dbReference>
<dbReference type="OrthoDB" id="9797528at2"/>
<organism evidence="4 6">
    <name type="scientific">Streptomyces brevispora</name>
    <dbReference type="NCBI Taxonomy" id="887462"/>
    <lineage>
        <taxon>Bacteria</taxon>
        <taxon>Bacillati</taxon>
        <taxon>Actinomycetota</taxon>
        <taxon>Actinomycetes</taxon>
        <taxon>Kitasatosporales</taxon>
        <taxon>Streptomycetaceae</taxon>
        <taxon>Streptomyces</taxon>
    </lineage>
</organism>
<dbReference type="Pfam" id="PF19305">
    <property type="entry name" value="MmgE_PrpD_C"/>
    <property type="match status" value="1"/>
</dbReference>
<evidence type="ECO:0000313" key="5">
    <source>
        <dbReference type="EMBL" id="WSC15953.1"/>
    </source>
</evidence>
<name>A0A561UUB0_9ACTN</name>
<dbReference type="Gene3D" id="1.10.4100.10">
    <property type="entry name" value="2-methylcitrate dehydratase PrpD"/>
    <property type="match status" value="1"/>
</dbReference>
<dbReference type="SUPFAM" id="SSF103378">
    <property type="entry name" value="2-methylcitrate dehydratase PrpD"/>
    <property type="match status" value="1"/>
</dbReference>
<proteinExistence type="inferred from homology"/>
<dbReference type="Proteomes" id="UP001330827">
    <property type="component" value="Chromosome"/>
</dbReference>
<dbReference type="RefSeq" id="WP_145763372.1">
    <property type="nucleotide sequence ID" value="NZ_CP109114.1"/>
</dbReference>
<dbReference type="GO" id="GO:0016829">
    <property type="term" value="F:lyase activity"/>
    <property type="evidence" value="ECO:0007669"/>
    <property type="project" value="InterPro"/>
</dbReference>
<dbReference type="InterPro" id="IPR045337">
    <property type="entry name" value="MmgE_PrpD_C"/>
</dbReference>
<dbReference type="InterPro" id="IPR045336">
    <property type="entry name" value="MmgE_PrpD_N"/>
</dbReference>
<dbReference type="Proteomes" id="UP000318186">
    <property type="component" value="Unassembled WGS sequence"/>
</dbReference>
<feature type="domain" description="MmgE/PrpD C-terminal" evidence="3">
    <location>
        <begin position="281"/>
        <end position="454"/>
    </location>
</feature>
<dbReference type="InterPro" id="IPR036148">
    <property type="entry name" value="MmgE/PrpD_sf"/>
</dbReference>
<gene>
    <name evidence="4" type="ORF">FHX80_111363</name>
    <name evidence="5" type="ORF">OIE64_26085</name>
</gene>
<reference evidence="5 7" key="2">
    <citation type="submission" date="2022-10" db="EMBL/GenBank/DDBJ databases">
        <title>The complete genomes of actinobacterial strains from the NBC collection.</title>
        <authorList>
            <person name="Joergensen T.S."/>
            <person name="Alvarez Arevalo M."/>
            <person name="Sterndorff E.B."/>
            <person name="Faurdal D."/>
            <person name="Vuksanovic O."/>
            <person name="Mourched A.-S."/>
            <person name="Charusanti P."/>
            <person name="Shaw S."/>
            <person name="Blin K."/>
            <person name="Weber T."/>
        </authorList>
    </citation>
    <scope>NUCLEOTIDE SEQUENCE [LARGE SCALE GENOMIC DNA]</scope>
    <source>
        <strain evidence="5 7">NBC 01769</strain>
    </source>
</reference>
<dbReference type="EMBL" id="CP109114">
    <property type="protein sequence ID" value="WSC15953.1"/>
    <property type="molecule type" value="Genomic_DNA"/>
</dbReference>
<keyword evidence="7" id="KW-1185">Reference proteome</keyword>
<protein>
    <submittedName>
        <fullName evidence="4">2-methylcitrate dehydratase PrpD</fullName>
    </submittedName>
    <submittedName>
        <fullName evidence="5">MmgE/PrpD family protein</fullName>
    </submittedName>
</protein>
<dbReference type="AlphaFoldDB" id="A0A561UUB0"/>
<dbReference type="Gene3D" id="3.30.1330.120">
    <property type="entry name" value="2-methylcitrate dehydratase PrpD"/>
    <property type="match status" value="1"/>
</dbReference>
<reference evidence="4 6" key="1">
    <citation type="submission" date="2019-06" db="EMBL/GenBank/DDBJ databases">
        <title>Sequencing the genomes of 1000 actinobacteria strains.</title>
        <authorList>
            <person name="Klenk H.-P."/>
        </authorList>
    </citation>
    <scope>NUCLEOTIDE SEQUENCE [LARGE SCALE GENOMIC DNA]</scope>
    <source>
        <strain evidence="4 6">DSM 42059</strain>
    </source>
</reference>
<evidence type="ECO:0000259" key="2">
    <source>
        <dbReference type="Pfam" id="PF03972"/>
    </source>
</evidence>
<dbReference type="InterPro" id="IPR042183">
    <property type="entry name" value="MmgE/PrpD_sf_1"/>
</dbReference>
<dbReference type="InterPro" id="IPR005656">
    <property type="entry name" value="MmgE_PrpD"/>
</dbReference>
<sequence length="475" mass="50487">MNETLTEVLGEFAATADMGAMPHEVVDEAKRLVLDTLGCALGGVTEPKGRIGIDYGVLLGGSAGEATVFGTPRRSSPVGAAFANAELVSALDFDAVLPPGHVSPYVLPGTLAFAESGAVTGRKLIEAVAVAHEMTYRFGKAMDYVRDMTDGETKLAPVVGYACSVFGAAAAVGMVRGNPAETIAHALGIAGALSPVNSHGAWIRHAPSSTVKYTPAGPLVQAAISAALMAELGHRGDRQILDDAEFGYRRFIATARWEPSHLTDGLGTEWRFPTEATYKPYPHCRVLHAPLDALIGLVREHGIAPAEIDAIRLWGEGWIKEPVWLNNRIEHVQDAQFSIAHGLAAGAHDLPPSRAWQAPEFVFGDSVLGLMNKVTFEVHPEYTAQLAQHPSARPTRIEVDARGTTYAAERSFPKGSPSPDPDTTMTTDELAAKFRANADGVLTDADTEALIEGVLGLDKAEDVRPLLRQAAGRPD</sequence>
<evidence type="ECO:0000313" key="7">
    <source>
        <dbReference type="Proteomes" id="UP001330827"/>
    </source>
</evidence>
<feature type="domain" description="MmgE/PrpD N-terminal" evidence="2">
    <location>
        <begin position="9"/>
        <end position="256"/>
    </location>
</feature>
<evidence type="ECO:0000313" key="4">
    <source>
        <dbReference type="EMBL" id="TWG02951.1"/>
    </source>
</evidence>
<dbReference type="InterPro" id="IPR042188">
    <property type="entry name" value="MmgE/PrpD_sf_2"/>
</dbReference>
<dbReference type="EMBL" id="VIWW01000001">
    <property type="protein sequence ID" value="TWG02951.1"/>
    <property type="molecule type" value="Genomic_DNA"/>
</dbReference>